<dbReference type="GO" id="GO:0006487">
    <property type="term" value="P:protein N-linked glycosylation"/>
    <property type="evidence" value="ECO:0007669"/>
    <property type="project" value="TreeGrafter"/>
</dbReference>
<dbReference type="InterPro" id="IPR006759">
    <property type="entry name" value="Glyco_transf_54"/>
</dbReference>
<dbReference type="AlphaFoldDB" id="W2SFS9"/>
<dbReference type="GO" id="GO:0005793">
    <property type="term" value="C:endoplasmic reticulum-Golgi intermediate compartment"/>
    <property type="evidence" value="ECO:0007669"/>
    <property type="project" value="TreeGrafter"/>
</dbReference>
<dbReference type="EMBL" id="KI669255">
    <property type="protein sequence ID" value="ETN68474.1"/>
    <property type="molecule type" value="Genomic_DNA"/>
</dbReference>
<dbReference type="KEGG" id="nai:NECAME_15793"/>
<dbReference type="Proteomes" id="UP000053676">
    <property type="component" value="Unassembled WGS sequence"/>
</dbReference>
<organism evidence="1 2">
    <name type="scientific">Necator americanus</name>
    <name type="common">Human hookworm</name>
    <dbReference type="NCBI Taxonomy" id="51031"/>
    <lineage>
        <taxon>Eukaryota</taxon>
        <taxon>Metazoa</taxon>
        <taxon>Ecdysozoa</taxon>
        <taxon>Nematoda</taxon>
        <taxon>Chromadorea</taxon>
        <taxon>Rhabditida</taxon>
        <taxon>Rhabditina</taxon>
        <taxon>Rhabditomorpha</taxon>
        <taxon>Strongyloidea</taxon>
        <taxon>Ancylostomatidae</taxon>
        <taxon>Bunostominae</taxon>
        <taxon>Necator</taxon>
    </lineage>
</organism>
<reference evidence="2" key="1">
    <citation type="journal article" date="2014" name="Nat. Genet.">
        <title>Genome of the human hookworm Necator americanus.</title>
        <authorList>
            <person name="Tang Y.T."/>
            <person name="Gao X."/>
            <person name="Rosa B.A."/>
            <person name="Abubucker S."/>
            <person name="Hallsworth-Pepin K."/>
            <person name="Martin J."/>
            <person name="Tyagi R."/>
            <person name="Heizer E."/>
            <person name="Zhang X."/>
            <person name="Bhonagiri-Palsikar V."/>
            <person name="Minx P."/>
            <person name="Warren W.C."/>
            <person name="Wang Q."/>
            <person name="Zhan B."/>
            <person name="Hotez P.J."/>
            <person name="Sternberg P.W."/>
            <person name="Dougall A."/>
            <person name="Gaze S.T."/>
            <person name="Mulvenna J."/>
            <person name="Sotillo J."/>
            <person name="Ranganathan S."/>
            <person name="Rabelo E.M."/>
            <person name="Wilson R.K."/>
            <person name="Felgner P.L."/>
            <person name="Bethony J."/>
            <person name="Hawdon J.M."/>
            <person name="Gasser R.B."/>
            <person name="Loukas A."/>
            <person name="Mitreva M."/>
        </authorList>
    </citation>
    <scope>NUCLEOTIDE SEQUENCE [LARGE SCALE GENOMIC DNA]</scope>
</reference>
<dbReference type="GO" id="GO:0005795">
    <property type="term" value="C:Golgi stack"/>
    <property type="evidence" value="ECO:0007669"/>
    <property type="project" value="TreeGrafter"/>
</dbReference>
<dbReference type="GO" id="GO:0005783">
    <property type="term" value="C:endoplasmic reticulum"/>
    <property type="evidence" value="ECO:0007669"/>
    <property type="project" value="TreeGrafter"/>
</dbReference>
<protein>
    <submittedName>
        <fullName evidence="1">Uncharacterized protein</fullName>
    </submittedName>
</protein>
<proteinExistence type="predicted"/>
<keyword evidence="2" id="KW-1185">Reference proteome</keyword>
<dbReference type="GO" id="GO:0008375">
    <property type="term" value="F:acetylglucosaminyltransferase activity"/>
    <property type="evidence" value="ECO:0007669"/>
    <property type="project" value="TreeGrafter"/>
</dbReference>
<name>W2SFS9_NECAM</name>
<evidence type="ECO:0000313" key="1">
    <source>
        <dbReference type="EMBL" id="ETN68474.1"/>
    </source>
</evidence>
<evidence type="ECO:0000313" key="2">
    <source>
        <dbReference type="Proteomes" id="UP000053676"/>
    </source>
</evidence>
<dbReference type="PANTHER" id="PTHR12062">
    <property type="entry name" value="N-ACETYLGLUCOSAMINYLTRANSFERASE VI"/>
    <property type="match status" value="1"/>
</dbReference>
<gene>
    <name evidence="1" type="ORF">NECAME_15793</name>
</gene>
<accession>W2SFS9</accession>
<sequence>MNKSKQDCSCHLTDGFNLTLLFDGERRWKQNQLFKNRHDVEVEIPAKAQMTPVVCIPVVLRKVSYIEQTLKSLFNNLSDSVRDEVLFVVMFAFPNITTYSFKKLSSSVSAISPIWYEEDMESIIPSFNDSKERMYWRTKQNLGDL</sequence>
<dbReference type="OrthoDB" id="2016523at2759"/>
<dbReference type="PANTHER" id="PTHR12062:SF9">
    <property type="entry name" value="ALPHA-1,3-MANNOSYL-GLYCOPROTEIN 4-BETA-N-ACETYLGLUCOSAMINYLTRANSFERASE A, ISOFORM A"/>
    <property type="match status" value="1"/>
</dbReference>